<dbReference type="EC" id="3.2.1.21" evidence="3"/>
<dbReference type="InterPro" id="IPR017853">
    <property type="entry name" value="GH"/>
</dbReference>
<dbReference type="PANTHER" id="PTHR30620:SF16">
    <property type="entry name" value="LYSOSOMAL BETA GLUCOSIDASE"/>
    <property type="match status" value="1"/>
</dbReference>
<proteinExistence type="inferred from homology"/>
<dbReference type="SUPFAM" id="SSF51445">
    <property type="entry name" value="(Trans)glycosidases"/>
    <property type="match status" value="1"/>
</dbReference>
<keyword evidence="4" id="KW-0732">Signal</keyword>
<keyword evidence="11" id="KW-1185">Reference proteome</keyword>
<evidence type="ECO:0000256" key="4">
    <source>
        <dbReference type="ARBA" id="ARBA00022729"/>
    </source>
</evidence>
<sequence>MSAPGKEGPRSHRLAARLDRHGRTMIGLTVTCLVLTAATLVASALDMIGPGKGAGAKASTSVLPYRDPGKPVALRVDDLLTRMGPEDKLGQLIQVDRAALTTPDDVASYRIGSIVSGPDSLPADPSAIGWADMYDGIQRTALTTALSIPVIYGTTAVHGHNNVRGATVFPHNIGLGATRDPELVRRVGRATAEELAGTGVDWTFSPCLCVARDDRSGRTYESFGEQPEIPAAMTSIVQGLQGPALNDPAAVLATAKYLGDGAGTTEAELRGIHLPPFQAAISAGAGSVQVSLAGWSPQRAKLVNEVLKGELRFSGFVLADGTGLDKLDGAPGVTGADITAAYNAGIDMIAASGDFRQFVAMLRAEVDGGRITWQRVDDANRRILTKKFELGLFERPLSDRGLTTNIGGAAHRDVAREAVRKSQVLLKNDGKTLPLAKTGGKIFVAGRSADDIGIQSGGWTMSSQGASGPITQGTTILQGIRATVGTGATITYNRDGTGINRTYRAAIAVVGEKPYAGTKGDRKGALALDKDDLRTLDRLRASGVPVVVVLVSGRPLDVTSRLKDWDALVAAWLPGTEGQGVADVLFGDYAPTGKLPMTWMRASAQQPINAGDGKPALFAYGFGLTFPATPAATPTPTPSASRPRPASPTPTPTRPRTPAPPRTTPPSPTPQPNPTTAPTPTEPPAAAARTVEYNPASQR</sequence>
<evidence type="ECO:0000259" key="8">
    <source>
        <dbReference type="Pfam" id="PF00933"/>
    </source>
</evidence>
<evidence type="ECO:0000259" key="9">
    <source>
        <dbReference type="Pfam" id="PF01915"/>
    </source>
</evidence>
<dbReference type="EMBL" id="BSDI01000024">
    <property type="protein sequence ID" value="GLH99452.1"/>
    <property type="molecule type" value="Genomic_DNA"/>
</dbReference>
<dbReference type="Pfam" id="PF01915">
    <property type="entry name" value="Glyco_hydro_3_C"/>
    <property type="match status" value="1"/>
</dbReference>
<evidence type="ECO:0000256" key="5">
    <source>
        <dbReference type="ARBA" id="ARBA00022801"/>
    </source>
</evidence>
<evidence type="ECO:0000256" key="1">
    <source>
        <dbReference type="ARBA" id="ARBA00000448"/>
    </source>
</evidence>
<dbReference type="InterPro" id="IPR036881">
    <property type="entry name" value="Glyco_hydro_3_C_sf"/>
</dbReference>
<dbReference type="InterPro" id="IPR001764">
    <property type="entry name" value="Glyco_hydro_3_N"/>
</dbReference>
<reference evidence="10" key="1">
    <citation type="submission" date="2022-12" db="EMBL/GenBank/DDBJ databases">
        <title>New Phytohabitans aurantiacus sp. RD004123 nov., an actinomycete isolated from soil.</title>
        <authorList>
            <person name="Triningsih D.W."/>
            <person name="Harunari E."/>
            <person name="Igarashi Y."/>
        </authorList>
    </citation>
    <scope>NUCLEOTIDE SEQUENCE</scope>
    <source>
        <strain evidence="10">RD004123</strain>
    </source>
</reference>
<evidence type="ECO:0000313" key="10">
    <source>
        <dbReference type="EMBL" id="GLH99452.1"/>
    </source>
</evidence>
<comment type="catalytic activity">
    <reaction evidence="1">
        <text>Hydrolysis of terminal, non-reducing beta-D-glucosyl residues with release of beta-D-glucose.</text>
        <dbReference type="EC" id="3.2.1.21"/>
    </reaction>
</comment>
<protein>
    <recommendedName>
        <fullName evidence="3">beta-glucosidase</fullName>
        <ecNumber evidence="3">3.2.1.21</ecNumber>
    </recommendedName>
</protein>
<dbReference type="Gene3D" id="3.40.50.1700">
    <property type="entry name" value="Glycoside hydrolase family 3 C-terminal domain"/>
    <property type="match status" value="1"/>
</dbReference>
<dbReference type="PRINTS" id="PR00133">
    <property type="entry name" value="GLHYDRLASE3"/>
</dbReference>
<organism evidence="10 11">
    <name type="scientific">Phytohabitans aurantiacus</name>
    <dbReference type="NCBI Taxonomy" id="3016789"/>
    <lineage>
        <taxon>Bacteria</taxon>
        <taxon>Bacillati</taxon>
        <taxon>Actinomycetota</taxon>
        <taxon>Actinomycetes</taxon>
        <taxon>Micromonosporales</taxon>
        <taxon>Micromonosporaceae</taxon>
    </lineage>
</organism>
<dbReference type="Pfam" id="PF00933">
    <property type="entry name" value="Glyco_hydro_3"/>
    <property type="match status" value="1"/>
</dbReference>
<dbReference type="InterPro" id="IPR036962">
    <property type="entry name" value="Glyco_hydro_3_N_sf"/>
</dbReference>
<gene>
    <name evidence="10" type="ORF">Pa4123_47280</name>
</gene>
<evidence type="ECO:0000256" key="7">
    <source>
        <dbReference type="SAM" id="MobiDB-lite"/>
    </source>
</evidence>
<dbReference type="Proteomes" id="UP001144280">
    <property type="component" value="Unassembled WGS sequence"/>
</dbReference>
<dbReference type="PANTHER" id="PTHR30620">
    <property type="entry name" value="PERIPLASMIC BETA-GLUCOSIDASE-RELATED"/>
    <property type="match status" value="1"/>
</dbReference>
<keyword evidence="6" id="KW-0326">Glycosidase</keyword>
<comment type="caution">
    <text evidence="10">The sequence shown here is derived from an EMBL/GenBank/DDBJ whole genome shotgun (WGS) entry which is preliminary data.</text>
</comment>
<feature type="compositionally biased region" description="Low complexity" evidence="7">
    <location>
        <begin position="629"/>
        <end position="644"/>
    </location>
</feature>
<dbReference type="Gene3D" id="3.20.20.300">
    <property type="entry name" value="Glycoside hydrolase, family 3, N-terminal domain"/>
    <property type="match status" value="1"/>
</dbReference>
<dbReference type="InterPro" id="IPR051915">
    <property type="entry name" value="Cellulose_Degrad_GH3"/>
</dbReference>
<evidence type="ECO:0000313" key="11">
    <source>
        <dbReference type="Proteomes" id="UP001144280"/>
    </source>
</evidence>
<name>A0ABQ5QYU8_9ACTN</name>
<evidence type="ECO:0000256" key="6">
    <source>
        <dbReference type="ARBA" id="ARBA00023295"/>
    </source>
</evidence>
<keyword evidence="5" id="KW-0378">Hydrolase</keyword>
<comment type="similarity">
    <text evidence="2">Belongs to the glycosyl hydrolase 3 family.</text>
</comment>
<evidence type="ECO:0000256" key="3">
    <source>
        <dbReference type="ARBA" id="ARBA00012744"/>
    </source>
</evidence>
<feature type="compositionally biased region" description="Pro residues" evidence="7">
    <location>
        <begin position="645"/>
        <end position="683"/>
    </location>
</feature>
<dbReference type="InterPro" id="IPR002772">
    <property type="entry name" value="Glyco_hydro_3_C"/>
</dbReference>
<feature type="region of interest" description="Disordered" evidence="7">
    <location>
        <begin position="629"/>
        <end position="699"/>
    </location>
</feature>
<accession>A0ABQ5QYU8</accession>
<dbReference type="SUPFAM" id="SSF52279">
    <property type="entry name" value="Beta-D-glucan exohydrolase, C-terminal domain"/>
    <property type="match status" value="1"/>
</dbReference>
<dbReference type="RefSeq" id="WP_281899113.1">
    <property type="nucleotide sequence ID" value="NZ_BSDI01000024.1"/>
</dbReference>
<evidence type="ECO:0000256" key="2">
    <source>
        <dbReference type="ARBA" id="ARBA00005336"/>
    </source>
</evidence>
<feature type="domain" description="Glycoside hydrolase family 3 C-terminal" evidence="9">
    <location>
        <begin position="424"/>
        <end position="625"/>
    </location>
</feature>
<feature type="domain" description="Glycoside hydrolase family 3 N-terminal" evidence="8">
    <location>
        <begin position="86"/>
        <end position="385"/>
    </location>
</feature>